<accession>H2XQQ1</accession>
<protein>
    <recommendedName>
        <fullName evidence="6">ZP domain-containing protein</fullName>
    </recommendedName>
</protein>
<evidence type="ECO:0000313" key="5">
    <source>
        <dbReference type="Proteomes" id="UP000008144"/>
    </source>
</evidence>
<evidence type="ECO:0008006" key="6">
    <source>
        <dbReference type="Google" id="ProtNLM"/>
    </source>
</evidence>
<keyword evidence="1" id="KW-0245">EGF-like domain</keyword>
<dbReference type="InterPro" id="IPR000742">
    <property type="entry name" value="EGF"/>
</dbReference>
<evidence type="ECO:0000259" key="3">
    <source>
        <dbReference type="PROSITE" id="PS51034"/>
    </source>
</evidence>
<reference evidence="5" key="1">
    <citation type="journal article" date="2002" name="Science">
        <title>The draft genome of Ciona intestinalis: insights into chordate and vertebrate origins.</title>
        <authorList>
            <person name="Dehal P."/>
            <person name="Satou Y."/>
            <person name="Campbell R.K."/>
            <person name="Chapman J."/>
            <person name="Degnan B."/>
            <person name="De Tomaso A."/>
            <person name="Davidson B."/>
            <person name="Di Gregorio A."/>
            <person name="Gelpke M."/>
            <person name="Goodstein D.M."/>
            <person name="Harafuji N."/>
            <person name="Hastings K.E."/>
            <person name="Ho I."/>
            <person name="Hotta K."/>
            <person name="Huang W."/>
            <person name="Kawashima T."/>
            <person name="Lemaire P."/>
            <person name="Martinez D."/>
            <person name="Meinertzhagen I.A."/>
            <person name="Necula S."/>
            <person name="Nonaka M."/>
            <person name="Putnam N."/>
            <person name="Rash S."/>
            <person name="Saiga H."/>
            <person name="Satake M."/>
            <person name="Terry A."/>
            <person name="Yamada L."/>
            <person name="Wang H.G."/>
            <person name="Awazu S."/>
            <person name="Azumi K."/>
            <person name="Boore J."/>
            <person name="Branno M."/>
            <person name="Chin-Bow S."/>
            <person name="DeSantis R."/>
            <person name="Doyle S."/>
            <person name="Francino P."/>
            <person name="Keys D.N."/>
            <person name="Haga S."/>
            <person name="Hayashi H."/>
            <person name="Hino K."/>
            <person name="Imai K.S."/>
            <person name="Inaba K."/>
            <person name="Kano S."/>
            <person name="Kobayashi K."/>
            <person name="Kobayashi M."/>
            <person name="Lee B.I."/>
            <person name="Makabe K.W."/>
            <person name="Manohar C."/>
            <person name="Matassi G."/>
            <person name="Medina M."/>
            <person name="Mochizuki Y."/>
            <person name="Mount S."/>
            <person name="Morishita T."/>
            <person name="Miura S."/>
            <person name="Nakayama A."/>
            <person name="Nishizaka S."/>
            <person name="Nomoto H."/>
            <person name="Ohta F."/>
            <person name="Oishi K."/>
            <person name="Rigoutsos I."/>
            <person name="Sano M."/>
            <person name="Sasaki A."/>
            <person name="Sasakura Y."/>
            <person name="Shoguchi E."/>
            <person name="Shin-i T."/>
            <person name="Spagnuolo A."/>
            <person name="Stainier D."/>
            <person name="Suzuki M.M."/>
            <person name="Tassy O."/>
            <person name="Takatori N."/>
            <person name="Tokuoka M."/>
            <person name="Yagi K."/>
            <person name="Yoshizaki F."/>
            <person name="Wada S."/>
            <person name="Zhang C."/>
            <person name="Hyatt P.D."/>
            <person name="Larimer F."/>
            <person name="Detter C."/>
            <person name="Doggett N."/>
            <person name="Glavina T."/>
            <person name="Hawkins T."/>
            <person name="Richardson P."/>
            <person name="Lucas S."/>
            <person name="Kohara Y."/>
            <person name="Levine M."/>
            <person name="Satoh N."/>
            <person name="Rokhsar D.S."/>
        </authorList>
    </citation>
    <scope>NUCLEOTIDE SEQUENCE [LARGE SCALE GENOMIC DNA]</scope>
</reference>
<dbReference type="GeneTree" id="ENSGT00530000064717"/>
<dbReference type="InterPro" id="IPR001507">
    <property type="entry name" value="ZP_dom"/>
</dbReference>
<reference evidence="4" key="2">
    <citation type="journal article" date="2008" name="Genome Biol.">
        <title>Improved genome assembly and evidence-based global gene model set for the chordate Ciona intestinalis: new insight into intron and operon populations.</title>
        <authorList>
            <person name="Satou Y."/>
            <person name="Mineta K."/>
            <person name="Ogasawara M."/>
            <person name="Sasakura Y."/>
            <person name="Shoguchi E."/>
            <person name="Ueno K."/>
            <person name="Yamada L."/>
            <person name="Matsumoto J."/>
            <person name="Wasserscheid J."/>
            <person name="Dewar K."/>
            <person name="Wiley G.B."/>
            <person name="Macmil S.L."/>
            <person name="Roe B.A."/>
            <person name="Zeller R.W."/>
            <person name="Hastings K.E."/>
            <person name="Lemaire P."/>
            <person name="Lindquist E."/>
            <person name="Endo T."/>
            <person name="Hotta K."/>
            <person name="Inaba K."/>
        </authorList>
    </citation>
    <scope>NUCLEOTIDE SEQUENCE [LARGE SCALE GENOMIC DNA]</scope>
    <source>
        <strain evidence="4">wild type</strain>
    </source>
</reference>
<name>H2XQQ1_CIOIN</name>
<comment type="caution">
    <text evidence="1">Lacks conserved residue(s) required for the propagation of feature annotation.</text>
</comment>
<evidence type="ECO:0000256" key="1">
    <source>
        <dbReference type="PROSITE-ProRule" id="PRU00076"/>
    </source>
</evidence>
<dbReference type="EMBL" id="EAAA01002074">
    <property type="status" value="NOT_ANNOTATED_CDS"/>
    <property type="molecule type" value="Genomic_DNA"/>
</dbReference>
<dbReference type="PROSITE" id="PS51034">
    <property type="entry name" value="ZP_2"/>
    <property type="match status" value="1"/>
</dbReference>
<evidence type="ECO:0000313" key="4">
    <source>
        <dbReference type="Ensembl" id="ENSCINP00000031985.1"/>
    </source>
</evidence>
<keyword evidence="5" id="KW-1185">Reference proteome</keyword>
<feature type="domain" description="ZP" evidence="3">
    <location>
        <begin position="96"/>
        <end position="367"/>
    </location>
</feature>
<sequence>CFILVLSMQVLSQSFDCMSSACLNASTCNTRINGSCSCVCASGCPSCESCDPCTPNPCLNDGCTCNPSEEHSMGYYCHGDAGYLGKNCEINPPSLECSAGTIALEVPEEIVTTKYLKGTKVYIAVGDAGLSHQNADPVCFTCKSQVATNGKYKITIPIPFLNCNNMIADSPNGERVISNTIWLNKEEPNRAFDVPVPIGTFKCRYSKDYQVITSLSPIVSNPWPVTKKLNSFSSRLVLCKMPICPNTCPTSHVLDNTAVYTAGELIYVHMYHTEAIQQNHFSLETLFLSCSPTNFNSGKINLVLNGCLAGESGKLLDFRLQQTNPSTVCLSFRAPMMKVCKTIYIHALVKRCRYGIIEACPGDSVTRR</sequence>
<reference evidence="4" key="3">
    <citation type="submission" date="2025-08" db="UniProtKB">
        <authorList>
            <consortium name="Ensembl"/>
        </authorList>
    </citation>
    <scope>IDENTIFICATION</scope>
</reference>
<dbReference type="AlphaFoldDB" id="H2XQQ1"/>
<reference evidence="4" key="4">
    <citation type="submission" date="2025-09" db="UniProtKB">
        <authorList>
            <consortium name="Ensembl"/>
        </authorList>
    </citation>
    <scope>IDENTIFICATION</scope>
</reference>
<dbReference type="PROSITE" id="PS50026">
    <property type="entry name" value="EGF_3"/>
    <property type="match status" value="1"/>
</dbReference>
<dbReference type="Proteomes" id="UP000008144">
    <property type="component" value="Chromosome 5"/>
</dbReference>
<evidence type="ECO:0000259" key="2">
    <source>
        <dbReference type="PROSITE" id="PS50026"/>
    </source>
</evidence>
<dbReference type="Ensembl" id="ENSCINT00000034268.1">
    <property type="protein sequence ID" value="ENSCINP00000031985.1"/>
    <property type="gene ID" value="ENSCING00000009635.3"/>
</dbReference>
<feature type="domain" description="EGF-like" evidence="2">
    <location>
        <begin position="51"/>
        <end position="89"/>
    </location>
</feature>
<dbReference type="Gene3D" id="2.10.25.10">
    <property type="entry name" value="Laminin"/>
    <property type="match status" value="1"/>
</dbReference>
<organism evidence="4 5">
    <name type="scientific">Ciona intestinalis</name>
    <name type="common">Transparent sea squirt</name>
    <name type="synonym">Ascidia intestinalis</name>
    <dbReference type="NCBI Taxonomy" id="7719"/>
    <lineage>
        <taxon>Eukaryota</taxon>
        <taxon>Metazoa</taxon>
        <taxon>Chordata</taxon>
        <taxon>Tunicata</taxon>
        <taxon>Ascidiacea</taxon>
        <taxon>Phlebobranchia</taxon>
        <taxon>Cionidae</taxon>
        <taxon>Ciona</taxon>
    </lineage>
</organism>
<proteinExistence type="predicted"/>